<feature type="transmembrane region" description="Helical" evidence="1">
    <location>
        <begin position="32"/>
        <end position="52"/>
    </location>
</feature>
<keyword evidence="1" id="KW-1133">Transmembrane helix</keyword>
<evidence type="ECO:0008006" key="4">
    <source>
        <dbReference type="Google" id="ProtNLM"/>
    </source>
</evidence>
<keyword evidence="1" id="KW-0812">Transmembrane</keyword>
<protein>
    <recommendedName>
        <fullName evidence="4">DUF2085 domain-containing protein</fullName>
    </recommendedName>
</protein>
<keyword evidence="3" id="KW-1185">Reference proteome</keyword>
<organism evidence="2 3">
    <name type="scientific">Leptospira neocaledonica</name>
    <dbReference type="NCBI Taxonomy" id="2023192"/>
    <lineage>
        <taxon>Bacteria</taxon>
        <taxon>Pseudomonadati</taxon>
        <taxon>Spirochaetota</taxon>
        <taxon>Spirochaetia</taxon>
        <taxon>Leptospirales</taxon>
        <taxon>Leptospiraceae</taxon>
        <taxon>Leptospira</taxon>
    </lineage>
</organism>
<dbReference type="EMBL" id="NPEA01000004">
    <property type="protein sequence ID" value="PJZ77728.1"/>
    <property type="molecule type" value="Genomic_DNA"/>
</dbReference>
<evidence type="ECO:0000313" key="3">
    <source>
        <dbReference type="Proteomes" id="UP000231843"/>
    </source>
</evidence>
<keyword evidence="1" id="KW-0472">Membrane</keyword>
<comment type="caution">
    <text evidence="2">The sequence shown here is derived from an EMBL/GenBank/DDBJ whole genome shotgun (WGS) entry which is preliminary data.</text>
</comment>
<feature type="transmembrane region" description="Helical" evidence="1">
    <location>
        <begin position="58"/>
        <end position="76"/>
    </location>
</feature>
<evidence type="ECO:0000256" key="1">
    <source>
        <dbReference type="SAM" id="Phobius"/>
    </source>
</evidence>
<reference evidence="2 3" key="1">
    <citation type="submission" date="2017-07" db="EMBL/GenBank/DDBJ databases">
        <title>Leptospira spp. isolated from tropical soils.</title>
        <authorList>
            <person name="Thibeaux R."/>
            <person name="Iraola G."/>
            <person name="Ferres I."/>
            <person name="Bierque E."/>
            <person name="Girault D."/>
            <person name="Soupe-Gilbert M.-E."/>
            <person name="Picardeau M."/>
            <person name="Goarant C."/>
        </authorList>
    </citation>
    <scope>NUCLEOTIDE SEQUENCE [LARGE SCALE GENOMIC DNA]</scope>
    <source>
        <strain evidence="2 3">ES4-C-A1</strain>
    </source>
</reference>
<sequence length="128" mass="15354">MDSLRESLSYFPYFCHQWEERSFSYKGHPFPVCARCTGVYFGQITFIISIIWSWHFSISYWIFLIMLIPMGMDWCIQEFFKIESNNYKRFLTGLFGGYGFYGIGNKIANTWYAYLKLLIVYIKFNISE</sequence>
<name>A0A2N0A0C5_9LEPT</name>
<dbReference type="AlphaFoldDB" id="A0A2N0A0C5"/>
<gene>
    <name evidence="2" type="ORF">CH365_07565</name>
</gene>
<evidence type="ECO:0000313" key="2">
    <source>
        <dbReference type="EMBL" id="PJZ77728.1"/>
    </source>
</evidence>
<dbReference type="Proteomes" id="UP000231843">
    <property type="component" value="Unassembled WGS sequence"/>
</dbReference>
<proteinExistence type="predicted"/>
<dbReference type="InterPro" id="IPR019206">
    <property type="entry name" value="DUF2085_TM"/>
</dbReference>
<dbReference type="Pfam" id="PF09858">
    <property type="entry name" value="DUF2085"/>
    <property type="match status" value="1"/>
</dbReference>
<dbReference type="OrthoDB" id="9810176at2"/>
<accession>A0A2N0A0C5</accession>